<dbReference type="Proteomes" id="UP000071641">
    <property type="component" value="Unassembled WGS sequence"/>
</dbReference>
<accession>A0A128EXZ8</accession>
<keyword evidence="1" id="KW-0812">Transmembrane</keyword>
<keyword evidence="1" id="KW-0472">Membrane</keyword>
<feature type="transmembrane region" description="Helical" evidence="1">
    <location>
        <begin position="71"/>
        <end position="92"/>
    </location>
</feature>
<evidence type="ECO:0000313" key="3">
    <source>
        <dbReference type="Proteomes" id="UP000071641"/>
    </source>
</evidence>
<dbReference type="EMBL" id="FIZX01000001">
    <property type="protein sequence ID" value="CZF79387.1"/>
    <property type="molecule type" value="Genomic_DNA"/>
</dbReference>
<evidence type="ECO:0000313" key="2">
    <source>
        <dbReference type="EMBL" id="CZF79387.1"/>
    </source>
</evidence>
<organism evidence="2 3">
    <name type="scientific">Grimontia celer</name>
    <dbReference type="NCBI Taxonomy" id="1796497"/>
    <lineage>
        <taxon>Bacteria</taxon>
        <taxon>Pseudomonadati</taxon>
        <taxon>Pseudomonadota</taxon>
        <taxon>Gammaproteobacteria</taxon>
        <taxon>Vibrionales</taxon>
        <taxon>Vibrionaceae</taxon>
        <taxon>Grimontia</taxon>
    </lineage>
</organism>
<proteinExistence type="predicted"/>
<sequence>MEKWLRRYLGATLVGGGMIAIVISGGYLFYPDVDTVSYALLVAAMALFAWSFIAGILILEGGTSRNLYYQALALQLLQIPIIFISELSYQFATGFRLEFMLFPEDSSFKFTFNLGSISTLSINEEPLTPIWGVNVAALITSVLIWKCFINPKQASNSETQESPVQK</sequence>
<dbReference type="AlphaFoldDB" id="A0A128EXZ8"/>
<dbReference type="RefSeq" id="WP_062662115.1">
    <property type="nucleotide sequence ID" value="NZ_FIZX01000001.1"/>
</dbReference>
<feature type="transmembrane region" description="Helical" evidence="1">
    <location>
        <begin position="130"/>
        <end position="149"/>
    </location>
</feature>
<evidence type="ECO:0000256" key="1">
    <source>
        <dbReference type="SAM" id="Phobius"/>
    </source>
</evidence>
<keyword evidence="1" id="KW-1133">Transmembrane helix</keyword>
<feature type="transmembrane region" description="Helical" evidence="1">
    <location>
        <begin position="7"/>
        <end position="30"/>
    </location>
</feature>
<gene>
    <name evidence="2" type="ORF">GCE9029_01431</name>
</gene>
<protein>
    <submittedName>
        <fullName evidence="2">Uncharacterized protein</fullName>
    </submittedName>
</protein>
<name>A0A128EXZ8_9GAMM</name>
<feature type="transmembrane region" description="Helical" evidence="1">
    <location>
        <begin position="36"/>
        <end position="59"/>
    </location>
</feature>
<keyword evidence="3" id="KW-1185">Reference proteome</keyword>
<reference evidence="3" key="1">
    <citation type="submission" date="2016-02" db="EMBL/GenBank/DDBJ databases">
        <authorList>
            <person name="Rodrigo-Torres Lidia"/>
            <person name="Arahal R.David."/>
        </authorList>
    </citation>
    <scope>NUCLEOTIDE SEQUENCE [LARGE SCALE GENOMIC DNA]</scope>
    <source>
        <strain evidence="3">CECT 9029</strain>
    </source>
</reference>